<dbReference type="InterPro" id="IPR002885">
    <property type="entry name" value="PPR_rpt"/>
</dbReference>
<feature type="repeat" description="PPR" evidence="2">
    <location>
        <begin position="190"/>
        <end position="220"/>
    </location>
</feature>
<dbReference type="PANTHER" id="PTHR47926">
    <property type="entry name" value="PENTATRICOPEPTIDE REPEAT-CONTAINING PROTEIN"/>
    <property type="match status" value="1"/>
</dbReference>
<feature type="repeat" description="PPR" evidence="2">
    <location>
        <begin position="120"/>
        <end position="154"/>
    </location>
</feature>
<dbReference type="AlphaFoldDB" id="A0AAQ3QCR2"/>
<dbReference type="Pfam" id="PF01535">
    <property type="entry name" value="PPR"/>
    <property type="match status" value="2"/>
</dbReference>
<evidence type="ECO:0000313" key="3">
    <source>
        <dbReference type="EMBL" id="WOL06104.1"/>
    </source>
</evidence>
<dbReference type="Proteomes" id="UP001327560">
    <property type="component" value="Chromosome 4"/>
</dbReference>
<keyword evidence="1" id="KW-0677">Repeat</keyword>
<dbReference type="InterPro" id="IPR046960">
    <property type="entry name" value="PPR_At4g14850-like_plant"/>
</dbReference>
<evidence type="ECO:0000256" key="1">
    <source>
        <dbReference type="ARBA" id="ARBA00022737"/>
    </source>
</evidence>
<dbReference type="PROSITE" id="PS51375">
    <property type="entry name" value="PPR"/>
    <property type="match status" value="2"/>
</dbReference>
<dbReference type="GO" id="GO:0009451">
    <property type="term" value="P:RNA modification"/>
    <property type="evidence" value="ECO:0007669"/>
    <property type="project" value="InterPro"/>
</dbReference>
<accession>A0AAQ3QCR2</accession>
<proteinExistence type="predicted"/>
<dbReference type="InterPro" id="IPR011990">
    <property type="entry name" value="TPR-like_helical_dom_sf"/>
</dbReference>
<dbReference type="Gene3D" id="1.25.40.10">
    <property type="entry name" value="Tetratricopeptide repeat domain"/>
    <property type="match status" value="1"/>
</dbReference>
<protein>
    <submittedName>
        <fullName evidence="3">Pentatricopeptide repeat-containing protein</fullName>
    </submittedName>
</protein>
<dbReference type="GO" id="GO:0003723">
    <property type="term" value="F:RNA binding"/>
    <property type="evidence" value="ECO:0007669"/>
    <property type="project" value="InterPro"/>
</dbReference>
<evidence type="ECO:0000256" key="2">
    <source>
        <dbReference type="PROSITE-ProRule" id="PRU00708"/>
    </source>
</evidence>
<reference evidence="3 4" key="1">
    <citation type="submission" date="2023-10" db="EMBL/GenBank/DDBJ databases">
        <title>Chromosome-scale genome assembly provides insights into flower coloration mechanisms of Canna indica.</title>
        <authorList>
            <person name="Li C."/>
        </authorList>
    </citation>
    <scope>NUCLEOTIDE SEQUENCE [LARGE SCALE GENOMIC DNA]</scope>
    <source>
        <tissue evidence="3">Flower</tissue>
    </source>
</reference>
<dbReference type="EMBL" id="CP136893">
    <property type="protein sequence ID" value="WOL06104.1"/>
    <property type="molecule type" value="Genomic_DNA"/>
</dbReference>
<evidence type="ECO:0000313" key="4">
    <source>
        <dbReference type="Proteomes" id="UP001327560"/>
    </source>
</evidence>
<keyword evidence="4" id="KW-1185">Reference proteome</keyword>
<organism evidence="3 4">
    <name type="scientific">Canna indica</name>
    <name type="common">Indian-shot</name>
    <dbReference type="NCBI Taxonomy" id="4628"/>
    <lineage>
        <taxon>Eukaryota</taxon>
        <taxon>Viridiplantae</taxon>
        <taxon>Streptophyta</taxon>
        <taxon>Embryophyta</taxon>
        <taxon>Tracheophyta</taxon>
        <taxon>Spermatophyta</taxon>
        <taxon>Magnoliopsida</taxon>
        <taxon>Liliopsida</taxon>
        <taxon>Zingiberales</taxon>
        <taxon>Cannaceae</taxon>
        <taxon>Canna</taxon>
    </lineage>
</organism>
<sequence length="220" mass="24573">MQRRWDAPNMEKQRQDDMFRSLLPLHRRHPVGCCSKSCAAAPDEEDASFMYPESADKLVKALSSAARPMSLSTGVQLHSSVVKLDFASQTFVAAALLNAYSKCHMSCDVRCLFDEMPERNVVAWNILIRSHSESETPIPAIKFFIHMIAEGLRPTPSTLSSVLVSCSRLTDTRIGAMLHCVHFKQRSYSNIAVATPLVDAYSKCGNMSKAKKVFDEMDVR</sequence>
<gene>
    <name evidence="3" type="ORF">Cni_G14836</name>
</gene>
<dbReference type="NCBIfam" id="TIGR00756">
    <property type="entry name" value="PPR"/>
    <property type="match status" value="1"/>
</dbReference>
<name>A0AAQ3QCR2_9LILI</name>